<gene>
    <name evidence="4" type="ORF">N7456_005926</name>
</gene>
<dbReference type="InterPro" id="IPR049326">
    <property type="entry name" value="Rhodopsin_dom_fungi"/>
</dbReference>
<reference evidence="4" key="2">
    <citation type="journal article" date="2023" name="IMA Fungus">
        <title>Comparative genomic study of the Penicillium genus elucidates a diverse pangenome and 15 lateral gene transfer events.</title>
        <authorList>
            <person name="Petersen C."/>
            <person name="Sorensen T."/>
            <person name="Nielsen M.R."/>
            <person name="Sondergaard T.E."/>
            <person name="Sorensen J.L."/>
            <person name="Fitzpatrick D.A."/>
            <person name="Frisvad J.C."/>
            <person name="Nielsen K.L."/>
        </authorList>
    </citation>
    <scope>NUCLEOTIDE SEQUENCE</scope>
    <source>
        <strain evidence="4">IBT 30069</strain>
    </source>
</reference>
<dbReference type="AlphaFoldDB" id="A0A9W9FZE9"/>
<evidence type="ECO:0000313" key="5">
    <source>
        <dbReference type="Proteomes" id="UP001149165"/>
    </source>
</evidence>
<protein>
    <recommendedName>
        <fullName evidence="3">Rhodopsin domain-containing protein</fullName>
    </recommendedName>
</protein>
<dbReference type="PANTHER" id="PTHR39614:SF2">
    <property type="entry name" value="INTEGRAL MEMBRANE PROTEIN"/>
    <property type="match status" value="1"/>
</dbReference>
<organism evidence="4 5">
    <name type="scientific">Penicillium angulare</name>
    <dbReference type="NCBI Taxonomy" id="116970"/>
    <lineage>
        <taxon>Eukaryota</taxon>
        <taxon>Fungi</taxon>
        <taxon>Dikarya</taxon>
        <taxon>Ascomycota</taxon>
        <taxon>Pezizomycotina</taxon>
        <taxon>Eurotiomycetes</taxon>
        <taxon>Eurotiomycetidae</taxon>
        <taxon>Eurotiales</taxon>
        <taxon>Aspergillaceae</taxon>
        <taxon>Penicillium</taxon>
    </lineage>
</organism>
<evidence type="ECO:0000313" key="4">
    <source>
        <dbReference type="EMBL" id="KAJ5109251.1"/>
    </source>
</evidence>
<keyword evidence="5" id="KW-1185">Reference proteome</keyword>
<feature type="compositionally biased region" description="Polar residues" evidence="1">
    <location>
        <begin position="284"/>
        <end position="306"/>
    </location>
</feature>
<accession>A0A9W9FZE9</accession>
<feature type="transmembrane region" description="Helical" evidence="2">
    <location>
        <begin position="241"/>
        <end position="263"/>
    </location>
</feature>
<dbReference type="OrthoDB" id="3918601at2759"/>
<sequence>MDYEPPYAISPVDRTGLIVIVETLFMSWMIIVSLIRLYMRLAINGPVQLDDLMVFIGSALAVVHVGVIMDAVDHGLGQPHEKHSPSSLQHAGEGLYAANLVFIAGYGAAKLSVCLLLKRLGRQTWYLWCSKALVGVVALWTVASFLAVALSCHPKYSLKSSDISQHCSNLGTAWKAITAFDVIIEVLTFVVSIILVWGVQMRWKEKGMVIFAFGTRTPLIILIILRQTYLNRSLYHPDTSLHISSAVIATAVLFHTSIMVATVPCLKPFLVSFNTGWGQGVTNSNGEPTYFTPTGQTGSTNQSRVYTSRADDDEVDLTAPRSSQDSHNSRKLIIHETREWTVEEEFEMHPMKDRIQI</sequence>
<keyword evidence="2" id="KW-0472">Membrane</keyword>
<reference evidence="4" key="1">
    <citation type="submission" date="2022-11" db="EMBL/GenBank/DDBJ databases">
        <authorList>
            <person name="Petersen C."/>
        </authorList>
    </citation>
    <scope>NUCLEOTIDE SEQUENCE</scope>
    <source>
        <strain evidence="4">IBT 30069</strain>
    </source>
</reference>
<feature type="transmembrane region" description="Helical" evidence="2">
    <location>
        <begin position="95"/>
        <end position="117"/>
    </location>
</feature>
<feature type="transmembrane region" description="Helical" evidence="2">
    <location>
        <begin position="16"/>
        <end position="39"/>
    </location>
</feature>
<feature type="region of interest" description="Disordered" evidence="1">
    <location>
        <begin position="284"/>
        <end position="329"/>
    </location>
</feature>
<comment type="caution">
    <text evidence="4">The sequence shown here is derived from an EMBL/GenBank/DDBJ whole genome shotgun (WGS) entry which is preliminary data.</text>
</comment>
<evidence type="ECO:0000259" key="3">
    <source>
        <dbReference type="Pfam" id="PF20684"/>
    </source>
</evidence>
<dbReference type="Pfam" id="PF20684">
    <property type="entry name" value="Fung_rhodopsin"/>
    <property type="match status" value="1"/>
</dbReference>
<dbReference type="Proteomes" id="UP001149165">
    <property type="component" value="Unassembled WGS sequence"/>
</dbReference>
<name>A0A9W9FZE9_9EURO</name>
<feature type="transmembrane region" description="Helical" evidence="2">
    <location>
        <begin position="209"/>
        <end position="229"/>
    </location>
</feature>
<feature type="domain" description="Rhodopsin" evidence="3">
    <location>
        <begin position="35"/>
        <end position="270"/>
    </location>
</feature>
<proteinExistence type="predicted"/>
<feature type="transmembrane region" description="Helical" evidence="2">
    <location>
        <begin position="129"/>
        <end position="150"/>
    </location>
</feature>
<feature type="transmembrane region" description="Helical" evidence="2">
    <location>
        <begin position="51"/>
        <end position="69"/>
    </location>
</feature>
<keyword evidence="2" id="KW-1133">Transmembrane helix</keyword>
<evidence type="ECO:0000256" key="2">
    <source>
        <dbReference type="SAM" id="Phobius"/>
    </source>
</evidence>
<evidence type="ECO:0000256" key="1">
    <source>
        <dbReference type="SAM" id="MobiDB-lite"/>
    </source>
</evidence>
<dbReference type="PANTHER" id="PTHR39614">
    <property type="entry name" value="INTEGRAL MEMBRANE PROTEIN"/>
    <property type="match status" value="1"/>
</dbReference>
<keyword evidence="2" id="KW-0812">Transmembrane</keyword>
<dbReference type="EMBL" id="JAPQKH010000003">
    <property type="protein sequence ID" value="KAJ5109251.1"/>
    <property type="molecule type" value="Genomic_DNA"/>
</dbReference>
<feature type="transmembrane region" description="Helical" evidence="2">
    <location>
        <begin position="176"/>
        <end position="197"/>
    </location>
</feature>